<comment type="caution">
    <text evidence="1">The sequence shown here is derived from an EMBL/GenBank/DDBJ whole genome shotgun (WGS) entry which is preliminary data.</text>
</comment>
<proteinExistence type="predicted"/>
<keyword evidence="2" id="KW-1185">Reference proteome</keyword>
<gene>
    <name evidence="1" type="ORF">QAD02_001544</name>
</gene>
<name>A0ACC2NGE5_9HYME</name>
<dbReference type="Proteomes" id="UP001239111">
    <property type="component" value="Chromosome 3"/>
</dbReference>
<dbReference type="EMBL" id="CM056743">
    <property type="protein sequence ID" value="KAJ8670285.1"/>
    <property type="molecule type" value="Genomic_DNA"/>
</dbReference>
<evidence type="ECO:0000313" key="2">
    <source>
        <dbReference type="Proteomes" id="UP001239111"/>
    </source>
</evidence>
<protein>
    <submittedName>
        <fullName evidence="1">Uncharacterized protein</fullName>
    </submittedName>
</protein>
<sequence>MLGKTKKGVKGKGPSPQKKILPVEEDVERLLKYCCGTNILKEGGEDVLLKPKSEYPDWLWKINVGPPPKLEDLDPNTKAYWRKLRKEGMRRNNKLSKLKKF</sequence>
<accession>A0ACC2NGE5</accession>
<reference evidence="1" key="1">
    <citation type="submission" date="2023-04" db="EMBL/GenBank/DDBJ databases">
        <title>A chromosome-level genome assembly of the parasitoid wasp Eretmocerus hayati.</title>
        <authorList>
            <person name="Zhong Y."/>
            <person name="Liu S."/>
            <person name="Liu Y."/>
        </authorList>
    </citation>
    <scope>NUCLEOTIDE SEQUENCE</scope>
    <source>
        <strain evidence="1">ZJU_SS_LIU_2023</strain>
    </source>
</reference>
<organism evidence="1 2">
    <name type="scientific">Eretmocerus hayati</name>
    <dbReference type="NCBI Taxonomy" id="131215"/>
    <lineage>
        <taxon>Eukaryota</taxon>
        <taxon>Metazoa</taxon>
        <taxon>Ecdysozoa</taxon>
        <taxon>Arthropoda</taxon>
        <taxon>Hexapoda</taxon>
        <taxon>Insecta</taxon>
        <taxon>Pterygota</taxon>
        <taxon>Neoptera</taxon>
        <taxon>Endopterygota</taxon>
        <taxon>Hymenoptera</taxon>
        <taxon>Apocrita</taxon>
        <taxon>Proctotrupomorpha</taxon>
        <taxon>Chalcidoidea</taxon>
        <taxon>Aphelinidae</taxon>
        <taxon>Aphelininae</taxon>
        <taxon>Eretmocerus</taxon>
    </lineage>
</organism>
<evidence type="ECO:0000313" key="1">
    <source>
        <dbReference type="EMBL" id="KAJ8670285.1"/>
    </source>
</evidence>